<dbReference type="Proteomes" id="UP000694523">
    <property type="component" value="Unplaced"/>
</dbReference>
<dbReference type="Ensembl" id="ENSNMLT00000018243.1">
    <property type="protein sequence ID" value="ENSNMLP00000016238.1"/>
    <property type="gene ID" value="ENSNMLG00000010758.1"/>
</dbReference>
<organism evidence="2 3">
    <name type="scientific">Neogobius melanostomus</name>
    <name type="common">round goby</name>
    <dbReference type="NCBI Taxonomy" id="47308"/>
    <lineage>
        <taxon>Eukaryota</taxon>
        <taxon>Metazoa</taxon>
        <taxon>Chordata</taxon>
        <taxon>Craniata</taxon>
        <taxon>Vertebrata</taxon>
        <taxon>Euteleostomi</taxon>
        <taxon>Actinopterygii</taxon>
        <taxon>Neopterygii</taxon>
        <taxon>Teleostei</taxon>
        <taxon>Neoteleostei</taxon>
        <taxon>Acanthomorphata</taxon>
        <taxon>Gobiaria</taxon>
        <taxon>Gobiiformes</taxon>
        <taxon>Gobioidei</taxon>
        <taxon>Gobiidae</taxon>
        <taxon>Benthophilinae</taxon>
        <taxon>Neogobiini</taxon>
        <taxon>Neogobius</taxon>
    </lineage>
</organism>
<reference evidence="2" key="2">
    <citation type="submission" date="2025-09" db="UniProtKB">
        <authorList>
            <consortium name="Ensembl"/>
        </authorList>
    </citation>
    <scope>IDENTIFICATION</scope>
</reference>
<name>A0A8C6WLK5_9GOBI</name>
<accession>A0A8C6WLK5</accession>
<evidence type="ECO:0000313" key="3">
    <source>
        <dbReference type="Proteomes" id="UP000694523"/>
    </source>
</evidence>
<sequence>VLMALLCYLCCFFQYKSLENKPKALIVCFALTGDKYHANCSYLTISQILCLGFQVLYSFFCYVSWVAFGRKDLKEIQDEIGRILYSNKFNAAVKPKEEVPSRRTSTVSNISESKTGIQHVAPGCHSALNLRLVLHKSHILKATSIFKWLRITEVSISCKKVYIEVIMLSLYRKLVRYVSDTLNTLCNVCSSKTLSP</sequence>
<dbReference type="GO" id="GO:0019902">
    <property type="term" value="F:phosphatase binding"/>
    <property type="evidence" value="ECO:0007669"/>
    <property type="project" value="InterPro"/>
</dbReference>
<dbReference type="PANTHER" id="PTHR21055">
    <property type="entry name" value="PROTEIN PHOSPHATASE 1 REGULATORY SUBUNIT 36"/>
    <property type="match status" value="1"/>
</dbReference>
<evidence type="ECO:0000313" key="2">
    <source>
        <dbReference type="Ensembl" id="ENSNMLP00000016238.1"/>
    </source>
</evidence>
<keyword evidence="3" id="KW-1185">Reference proteome</keyword>
<proteinExistence type="predicted"/>
<reference evidence="2" key="1">
    <citation type="submission" date="2025-08" db="UniProtKB">
        <authorList>
            <consortium name="Ensembl"/>
        </authorList>
    </citation>
    <scope>IDENTIFICATION</scope>
</reference>
<evidence type="ECO:0000256" key="1">
    <source>
        <dbReference type="SAM" id="Phobius"/>
    </source>
</evidence>
<dbReference type="Pfam" id="PF14895">
    <property type="entry name" value="PPPI_inhib"/>
    <property type="match status" value="1"/>
</dbReference>
<dbReference type="InterPro" id="IPR026142">
    <property type="entry name" value="Pro_pase_1_reg_su_36"/>
</dbReference>
<dbReference type="PANTHER" id="PTHR21055:SF3">
    <property type="entry name" value="PROTEIN PHOSPHATASE 1 REGULATORY SUBUNIT 36"/>
    <property type="match status" value="1"/>
</dbReference>
<dbReference type="AlphaFoldDB" id="A0A8C6WLK5"/>
<feature type="transmembrane region" description="Helical" evidence="1">
    <location>
        <begin position="42"/>
        <end position="68"/>
    </location>
</feature>
<protein>
    <submittedName>
        <fullName evidence="2">Uncharacterized protein</fullName>
    </submittedName>
</protein>
<keyword evidence="1" id="KW-1133">Transmembrane helix</keyword>
<keyword evidence="1" id="KW-0472">Membrane</keyword>
<keyword evidence="1" id="KW-0812">Transmembrane</keyword>